<name>A0A4S2G3M7_9BACT</name>
<proteinExistence type="predicted"/>
<gene>
    <name evidence="1" type="ORF">E5333_00880</name>
</gene>
<comment type="caution">
    <text evidence="1">The sequence shown here is derived from an EMBL/GenBank/DDBJ whole genome shotgun (WGS) entry which is preliminary data.</text>
</comment>
<accession>A0A4S2G3M7</accession>
<protein>
    <submittedName>
        <fullName evidence="1">Uncharacterized protein</fullName>
    </submittedName>
</protein>
<dbReference type="Proteomes" id="UP000306630">
    <property type="component" value="Unassembled WGS sequence"/>
</dbReference>
<reference evidence="1 2" key="1">
    <citation type="submission" date="2019-04" db="EMBL/GenBank/DDBJ databases">
        <title>Microbes associate with the intestines of laboratory mice.</title>
        <authorList>
            <person name="Navarre W."/>
            <person name="Wong E."/>
            <person name="Huang K."/>
            <person name="Tropini C."/>
            <person name="Ng K."/>
            <person name="Yu B."/>
        </authorList>
    </citation>
    <scope>NUCLEOTIDE SEQUENCE [LARGE SCALE GENOMIC DNA]</scope>
    <source>
        <strain evidence="1 2">NM06_A21</strain>
    </source>
</reference>
<evidence type="ECO:0000313" key="2">
    <source>
        <dbReference type="Proteomes" id="UP000306630"/>
    </source>
</evidence>
<dbReference type="RefSeq" id="WP_135992655.1">
    <property type="nucleotide sequence ID" value="NZ_CAMRAI010000004.1"/>
</dbReference>
<dbReference type="EMBL" id="SRYD01000002">
    <property type="protein sequence ID" value="TGY76574.1"/>
    <property type="molecule type" value="Genomic_DNA"/>
</dbReference>
<organism evidence="1 2">
    <name type="scientific">Muribaculum intestinale</name>
    <dbReference type="NCBI Taxonomy" id="1796646"/>
    <lineage>
        <taxon>Bacteria</taxon>
        <taxon>Pseudomonadati</taxon>
        <taxon>Bacteroidota</taxon>
        <taxon>Bacteroidia</taxon>
        <taxon>Bacteroidales</taxon>
        <taxon>Muribaculaceae</taxon>
        <taxon>Muribaculum</taxon>
    </lineage>
</organism>
<dbReference type="AlphaFoldDB" id="A0A4S2G3M7"/>
<evidence type="ECO:0000313" key="1">
    <source>
        <dbReference type="EMBL" id="TGY76574.1"/>
    </source>
</evidence>
<sequence length="178" mass="19957">MKTCNTPSTMNANEINAKQSATKAITVKRSEWNETAKRLECSGWYYIGTPTATGKTIYRRGNSEIEIIIEDEQPAPEFSELSHAAQCLDIYLHNTREIYERYTVPAIKEAARRMRLYGVNIPANVAIDYTITGDAMDAARALVVKYDHLHPTASDCTAAFVGYDDYIMESATFEVENA</sequence>